<evidence type="ECO:0000313" key="3">
    <source>
        <dbReference type="EMBL" id="RIH66508.1"/>
    </source>
</evidence>
<keyword evidence="1" id="KW-0732">Signal</keyword>
<accession>A0A399CXT0</accession>
<dbReference type="Proteomes" id="UP000266441">
    <property type="component" value="Unassembled WGS sequence"/>
</dbReference>
<evidence type="ECO:0000313" key="2">
    <source>
        <dbReference type="EMBL" id="RIH64229.1"/>
    </source>
</evidence>
<name>A0A399CXT0_9BACT</name>
<sequence length="156" mass="17401">MKKLNVLSLFVLCCLFLPALANAIDFSTKIINYEIEAVENVTPDKSVEKVWNLTYEGSDKPVTVVKRSTAKGVVYIATTSFFEVCYGCSQKGFGVRPIKKTWSTVPTEINDAVLNADEVKRQEVITPQKIDDEKALGLIANYLPNLLNGNYKHLLN</sequence>
<reference evidence="2 4" key="1">
    <citation type="journal article" date="2015" name="Int. J. Syst. Evol. Microbiol.">
        <title>Mariniphaga sediminis sp. nov., isolated from coastal sediment.</title>
        <authorList>
            <person name="Wang F.Q."/>
            <person name="Shen Q.Y."/>
            <person name="Chen G.J."/>
            <person name="Du Z.J."/>
        </authorList>
    </citation>
    <scope>NUCLEOTIDE SEQUENCE [LARGE SCALE GENOMIC DNA]</scope>
    <source>
        <strain evidence="2 4">SY21</strain>
    </source>
</reference>
<dbReference type="AlphaFoldDB" id="A0A399CXT0"/>
<evidence type="ECO:0000256" key="1">
    <source>
        <dbReference type="SAM" id="SignalP"/>
    </source>
</evidence>
<feature type="signal peptide" evidence="1">
    <location>
        <begin position="1"/>
        <end position="23"/>
    </location>
</feature>
<feature type="chain" id="PRO_5036334997" evidence="1">
    <location>
        <begin position="24"/>
        <end position="156"/>
    </location>
</feature>
<organism evidence="2 4">
    <name type="scientific">Mariniphaga sediminis</name>
    <dbReference type="NCBI Taxonomy" id="1628158"/>
    <lineage>
        <taxon>Bacteria</taxon>
        <taxon>Pseudomonadati</taxon>
        <taxon>Bacteroidota</taxon>
        <taxon>Bacteroidia</taxon>
        <taxon>Marinilabiliales</taxon>
        <taxon>Prolixibacteraceae</taxon>
        <taxon>Mariniphaga</taxon>
    </lineage>
</organism>
<evidence type="ECO:0000313" key="4">
    <source>
        <dbReference type="Proteomes" id="UP000266441"/>
    </source>
</evidence>
<dbReference type="RefSeq" id="WP_119348382.1">
    <property type="nucleotide sequence ID" value="NZ_JBFHKJ010000539.1"/>
</dbReference>
<gene>
    <name evidence="3" type="ORF">D1164_02560</name>
    <name evidence="2" type="ORF">D1164_15510</name>
</gene>
<comment type="caution">
    <text evidence="2">The sequence shown here is derived from an EMBL/GenBank/DDBJ whole genome shotgun (WGS) entry which is preliminary data.</text>
</comment>
<keyword evidence="4" id="KW-1185">Reference proteome</keyword>
<proteinExistence type="predicted"/>
<dbReference type="EMBL" id="QWET01000002">
    <property type="protein sequence ID" value="RIH66508.1"/>
    <property type="molecule type" value="Genomic_DNA"/>
</dbReference>
<protein>
    <submittedName>
        <fullName evidence="2">Uncharacterized protein</fullName>
    </submittedName>
</protein>
<reference evidence="2" key="2">
    <citation type="submission" date="2018-08" db="EMBL/GenBank/DDBJ databases">
        <authorList>
            <person name="Ferrada E.E."/>
            <person name="Latorre B.A."/>
        </authorList>
    </citation>
    <scope>NUCLEOTIDE SEQUENCE</scope>
    <source>
        <strain evidence="2">SY21</strain>
    </source>
</reference>
<dbReference type="EMBL" id="QWET01000012">
    <property type="protein sequence ID" value="RIH64229.1"/>
    <property type="molecule type" value="Genomic_DNA"/>
</dbReference>
<dbReference type="OrthoDB" id="1120849at2"/>